<dbReference type="Pfam" id="PF00400">
    <property type="entry name" value="WD40"/>
    <property type="match status" value="6"/>
</dbReference>
<evidence type="ECO:0000256" key="6">
    <source>
        <dbReference type="SAM" id="MobiDB-lite"/>
    </source>
</evidence>
<accession>A0A6I8TWF3</accession>
<feature type="domain" description="TFIID subunit TAF5 NTD2" evidence="7">
    <location>
        <begin position="215"/>
        <end position="277"/>
    </location>
</feature>
<evidence type="ECO:0000313" key="8">
    <source>
        <dbReference type="EnsemblMetazoa" id="AAEL028025-PA"/>
    </source>
</evidence>
<dbReference type="PANTHER" id="PTHR19879">
    <property type="entry name" value="TRANSCRIPTION INITIATION FACTOR TFIID"/>
    <property type="match status" value="1"/>
</dbReference>
<feature type="compositionally biased region" description="Polar residues" evidence="6">
    <location>
        <begin position="829"/>
        <end position="857"/>
    </location>
</feature>
<dbReference type="InterPro" id="IPR001680">
    <property type="entry name" value="WD40_rpt"/>
</dbReference>
<comment type="subcellular location">
    <subcellularLocation>
        <location evidence="1">Nucleus</location>
    </subcellularLocation>
</comment>
<gene>
    <name evidence="8" type="primary">5576112</name>
</gene>
<dbReference type="PANTHER" id="PTHR19879:SF5">
    <property type="entry name" value="WD REPEAT-CONTAINING PROTEIN 55 HOMOLOG"/>
    <property type="match status" value="1"/>
</dbReference>
<evidence type="ECO:0000256" key="2">
    <source>
        <dbReference type="ARBA" id="ARBA00009435"/>
    </source>
</evidence>
<feature type="compositionally biased region" description="Acidic residues" evidence="6">
    <location>
        <begin position="523"/>
        <end position="539"/>
    </location>
</feature>
<reference evidence="8" key="2">
    <citation type="submission" date="2020-05" db="UniProtKB">
        <authorList>
            <consortium name="EnsemblMetazoa"/>
        </authorList>
    </citation>
    <scope>IDENTIFICATION</scope>
    <source>
        <strain evidence="8">LVP_AGWG</strain>
    </source>
</reference>
<dbReference type="GO" id="GO:0005634">
    <property type="term" value="C:nucleus"/>
    <property type="evidence" value="ECO:0007669"/>
    <property type="project" value="UniProtKB-SubCell"/>
</dbReference>
<dbReference type="CDD" id="cd00200">
    <property type="entry name" value="WD40"/>
    <property type="match status" value="1"/>
</dbReference>
<feature type="region of interest" description="Disordered" evidence="6">
    <location>
        <begin position="523"/>
        <end position="551"/>
    </location>
</feature>
<dbReference type="InterPro" id="IPR015943">
    <property type="entry name" value="WD40/YVTN_repeat-like_dom_sf"/>
</dbReference>
<dbReference type="Pfam" id="PF04494">
    <property type="entry name" value="TFIID_NTD2"/>
    <property type="match status" value="2"/>
</dbReference>
<evidence type="ECO:0000256" key="4">
    <source>
        <dbReference type="ARBA" id="ARBA00022737"/>
    </source>
</evidence>
<feature type="compositionally biased region" description="Low complexity" evidence="6">
    <location>
        <begin position="858"/>
        <end position="876"/>
    </location>
</feature>
<dbReference type="InterPro" id="IPR020472">
    <property type="entry name" value="WD40_PAC1"/>
</dbReference>
<dbReference type="Gene3D" id="1.25.40.500">
    <property type="entry name" value="TFIID subunit TAF5, NTD2 domain"/>
    <property type="match status" value="1"/>
</dbReference>
<keyword evidence="5" id="KW-0539">Nucleus</keyword>
<keyword evidence="4" id="KW-0677">Repeat</keyword>
<evidence type="ECO:0000259" key="7">
    <source>
        <dbReference type="Pfam" id="PF04494"/>
    </source>
</evidence>
<dbReference type="InterPro" id="IPR037264">
    <property type="entry name" value="TFIID_NTD2_sf"/>
</dbReference>
<sequence length="911" mass="100735">MSESKRSTTTSSSNNSGSTGTSSSKSRKSKNDLIRSAVGSYLKQRNYIVNDRYRKSDLILTQSTEQIAMNTAIENEISKANSFLFSNIFCLNNNPAQVDQHFVKLCNFIKCQSESVRDELSELVNPLLCHLYIEMLKGRDWRPAILFLRKHATLLGKIEPSAAASSSSPLIMNQKINGTVEEQQASGISVSTVQNSVIVFSPEPVPASGGAAKLETFKQLIQKLSQITRIQDLENDPQTLRFRSCQYEVRLGSASVAALRRYLSKHGHSLILQILRNWFYFETSDDKDFVDFSPDMGSAKAYKKPRLTSTSNGLDLLNGLPMEMDALEAAPEPEYDFAEHTEAENRKFLLRNGFSGEYIQFKVRELNGAGGGGLDGGGISMDLDDDDDEDDSAYLPALEEIPPPASIKPEVFIDGDPQPQFQDDISGMFRRVTAEERLRKLRECTEKLNRFQTPLCIYQVENVDDRLTSVAIDEDSCHLASGFEDASVVLWSVNRSTQIGRKPYAGLRERRCSWNVTCCDSSFSEEEEDDDDDEEDEQDQGGGGRDYDDPGESSGGLGNLFRCKSQAEVQRLNKLLPVYSRRLSKRERWKQFMSRKCSENVFSETGGVTLRGHSNAVTDLLFSRYSPLLMSVSRDLTMRAWHATDYTCRAVYRGHNHPIWSVAESPTGLYLATGSRDTTARLWSTDREFPLQIYVGHTQDVDTVAFHPNGNYLATGSTDLTVRLWCVTSGKLFRIFTDCRQPIHRVCFSPDGKYLAAAGEENRVRIFDLAAGSQLTELRDHTSGVTGITWSPDSRHFVSSGSDGTIRIWDAVKMVTSSSSSSSSGSSSANHQSNAISSPNSGTATNNGPTASNHTQKTSSSSPGAAASATTTSSSSNTANNLLLAYSTGCRRIYRLHYNQLSGSLSCIGNS</sequence>
<evidence type="ECO:0000256" key="5">
    <source>
        <dbReference type="ARBA" id="ARBA00023242"/>
    </source>
</evidence>
<dbReference type="InterPro" id="IPR007582">
    <property type="entry name" value="TFIID_NTD2"/>
</dbReference>
<dbReference type="AlphaFoldDB" id="A0A6I8TWF3"/>
<keyword evidence="3" id="KW-0853">WD repeat</keyword>
<feature type="region of interest" description="Disordered" evidence="6">
    <location>
        <begin position="1"/>
        <end position="31"/>
    </location>
</feature>
<dbReference type="FunCoup" id="A0A6I8TWF3">
    <property type="interactions" value="384"/>
</dbReference>
<dbReference type="EnsemblMetazoa" id="AAEL028025-RA">
    <property type="protein sequence ID" value="AAEL028025-PA"/>
    <property type="gene ID" value="AAEL028025"/>
</dbReference>
<evidence type="ECO:0000313" key="9">
    <source>
        <dbReference type="Proteomes" id="UP000008820"/>
    </source>
</evidence>
<keyword evidence="9" id="KW-1185">Reference proteome</keyword>
<dbReference type="InterPro" id="IPR036322">
    <property type="entry name" value="WD40_repeat_dom_sf"/>
</dbReference>
<dbReference type="PROSITE" id="PS50082">
    <property type="entry name" value="WD_REPEATS_2"/>
    <property type="match status" value="6"/>
</dbReference>
<dbReference type="Proteomes" id="UP000008820">
    <property type="component" value="Chromosome 1"/>
</dbReference>
<dbReference type="Gene3D" id="2.130.10.10">
    <property type="entry name" value="YVTN repeat-like/Quinoprotein amine dehydrogenase"/>
    <property type="match status" value="2"/>
</dbReference>
<dbReference type="PROSITE" id="PS50294">
    <property type="entry name" value="WD_REPEATS_REGION"/>
    <property type="match status" value="4"/>
</dbReference>
<dbReference type="SMART" id="SM00320">
    <property type="entry name" value="WD40"/>
    <property type="match status" value="6"/>
</dbReference>
<reference evidence="8 9" key="1">
    <citation type="submission" date="2017-06" db="EMBL/GenBank/DDBJ databases">
        <title>Aedes aegypti genome working group (AGWG) sequencing and assembly.</title>
        <authorList>
            <consortium name="Aedes aegypti Genome Working Group (AGWG)"/>
            <person name="Matthews B.J."/>
        </authorList>
    </citation>
    <scope>NUCLEOTIDE SEQUENCE [LARGE SCALE GENOMIC DNA]</scope>
    <source>
        <strain evidence="8 9">LVP_AGWG</strain>
    </source>
</reference>
<evidence type="ECO:0000256" key="3">
    <source>
        <dbReference type="ARBA" id="ARBA00022574"/>
    </source>
</evidence>
<feature type="compositionally biased region" description="Low complexity" evidence="6">
    <location>
        <begin position="7"/>
        <end position="24"/>
    </location>
</feature>
<dbReference type="SUPFAM" id="SSF160897">
    <property type="entry name" value="Taf5 N-terminal domain-like"/>
    <property type="match status" value="1"/>
</dbReference>
<comment type="similarity">
    <text evidence="2">Belongs to the WD repeat TAF5 family.</text>
</comment>
<dbReference type="PRINTS" id="PR00320">
    <property type="entry name" value="GPROTEINBRPT"/>
</dbReference>
<evidence type="ECO:0000256" key="1">
    <source>
        <dbReference type="ARBA" id="ARBA00004123"/>
    </source>
</evidence>
<dbReference type="SUPFAM" id="SSF50978">
    <property type="entry name" value="WD40 repeat-like"/>
    <property type="match status" value="1"/>
</dbReference>
<feature type="domain" description="TFIID subunit TAF5 NTD2" evidence="7">
    <location>
        <begin position="93"/>
        <end position="151"/>
    </location>
</feature>
<dbReference type="InParanoid" id="A0A6I8TWF3"/>
<organism evidence="8 9">
    <name type="scientific">Aedes aegypti</name>
    <name type="common">Yellowfever mosquito</name>
    <name type="synonym">Culex aegypti</name>
    <dbReference type="NCBI Taxonomy" id="7159"/>
    <lineage>
        <taxon>Eukaryota</taxon>
        <taxon>Metazoa</taxon>
        <taxon>Ecdysozoa</taxon>
        <taxon>Arthropoda</taxon>
        <taxon>Hexapoda</taxon>
        <taxon>Insecta</taxon>
        <taxon>Pterygota</taxon>
        <taxon>Neoptera</taxon>
        <taxon>Endopterygota</taxon>
        <taxon>Diptera</taxon>
        <taxon>Nematocera</taxon>
        <taxon>Culicoidea</taxon>
        <taxon>Culicidae</taxon>
        <taxon>Culicinae</taxon>
        <taxon>Aedini</taxon>
        <taxon>Aedes</taxon>
        <taxon>Stegomyia</taxon>
    </lineage>
</organism>
<feature type="region of interest" description="Disordered" evidence="6">
    <location>
        <begin position="820"/>
        <end position="876"/>
    </location>
</feature>
<proteinExistence type="inferred from homology"/>
<dbReference type="OrthoDB" id="10266330at2759"/>
<name>A0A6I8TWF3_AEDAE</name>
<protein>
    <recommendedName>
        <fullName evidence="7">TFIID subunit TAF5 NTD2 domain-containing protein</fullName>
    </recommendedName>
</protein>